<accession>A0A1I1N0T6</accession>
<dbReference type="AlphaFoldDB" id="A0A1I1N0T6"/>
<evidence type="ECO:0000313" key="7">
    <source>
        <dbReference type="Proteomes" id="UP000199263"/>
    </source>
</evidence>
<keyword evidence="2" id="KW-0238">DNA-binding</keyword>
<dbReference type="STRING" id="119641.SAMN05421842_11332"/>
<dbReference type="NCBIfam" id="NF007707">
    <property type="entry name" value="PRK10402.1"/>
    <property type="match status" value="1"/>
</dbReference>
<dbReference type="InterPro" id="IPR014710">
    <property type="entry name" value="RmlC-like_jellyroll"/>
</dbReference>
<gene>
    <name evidence="6" type="ORF">SAMN05421842_11332</name>
</gene>
<feature type="domain" description="HTH crp-type" evidence="5">
    <location>
        <begin position="149"/>
        <end position="220"/>
    </location>
</feature>
<sequence>MVKINDFKLIDYYIEKYKINQLFTKDMREFMELFLFKKNEHICRDGEDINYIFFFLEGKVKVYITLSNGKSLLNCFYQEFKMIGDIEIINLNRASTNVQAIEDTYCIGISLENARQHLINDAKFLRFLCNSLGEKLDRFAKNTSINLLYPLENRLASYILATGERIDKSGERVIIFNEKLTEISELLGTSYRHLLRTLNNLCLKGFIKKENNYFEVIDEVNLRKLAADLYL</sequence>
<dbReference type="Gene3D" id="2.60.120.10">
    <property type="entry name" value="Jelly Rolls"/>
    <property type="match status" value="1"/>
</dbReference>
<evidence type="ECO:0000259" key="5">
    <source>
        <dbReference type="PROSITE" id="PS51063"/>
    </source>
</evidence>
<dbReference type="InterPro" id="IPR036390">
    <property type="entry name" value="WH_DNA-bd_sf"/>
</dbReference>
<keyword evidence="6" id="KW-0808">Transferase</keyword>
<dbReference type="InterPro" id="IPR000595">
    <property type="entry name" value="cNMP-bd_dom"/>
</dbReference>
<dbReference type="SUPFAM" id="SSF46785">
    <property type="entry name" value="Winged helix' DNA-binding domain"/>
    <property type="match status" value="1"/>
</dbReference>
<dbReference type="GO" id="GO:0003677">
    <property type="term" value="F:DNA binding"/>
    <property type="evidence" value="ECO:0007669"/>
    <property type="project" value="UniProtKB-KW"/>
</dbReference>
<dbReference type="OrthoDB" id="581021at2"/>
<evidence type="ECO:0000256" key="1">
    <source>
        <dbReference type="ARBA" id="ARBA00023015"/>
    </source>
</evidence>
<dbReference type="Pfam" id="PF13545">
    <property type="entry name" value="HTH_Crp_2"/>
    <property type="match status" value="1"/>
</dbReference>
<keyword evidence="3" id="KW-0804">Transcription</keyword>
<organism evidence="6 7">
    <name type="scientific">Clostridium uliginosum</name>
    <dbReference type="NCBI Taxonomy" id="119641"/>
    <lineage>
        <taxon>Bacteria</taxon>
        <taxon>Bacillati</taxon>
        <taxon>Bacillota</taxon>
        <taxon>Clostridia</taxon>
        <taxon>Eubacteriales</taxon>
        <taxon>Clostridiaceae</taxon>
        <taxon>Clostridium</taxon>
    </lineage>
</organism>
<keyword evidence="7" id="KW-1185">Reference proteome</keyword>
<dbReference type="PROSITE" id="PS51063">
    <property type="entry name" value="HTH_CRP_2"/>
    <property type="match status" value="1"/>
</dbReference>
<feature type="domain" description="Cyclic nucleotide-binding" evidence="4">
    <location>
        <begin position="26"/>
        <end position="135"/>
    </location>
</feature>
<dbReference type="EMBL" id="FOMG01000013">
    <property type="protein sequence ID" value="SFC91035.1"/>
    <property type="molecule type" value="Genomic_DNA"/>
</dbReference>
<reference evidence="6 7" key="1">
    <citation type="submission" date="2016-10" db="EMBL/GenBank/DDBJ databases">
        <authorList>
            <person name="de Groot N.N."/>
        </authorList>
    </citation>
    <scope>NUCLEOTIDE SEQUENCE [LARGE SCALE GENOMIC DNA]</scope>
    <source>
        <strain evidence="6 7">DSM 12992</strain>
    </source>
</reference>
<protein>
    <submittedName>
        <fullName evidence="6">cAMP-binding domain of CRP or a regulatory subunit of cAMP-dependent protein kinases</fullName>
    </submittedName>
</protein>
<keyword evidence="1" id="KW-0805">Transcription regulation</keyword>
<evidence type="ECO:0000256" key="3">
    <source>
        <dbReference type="ARBA" id="ARBA00023163"/>
    </source>
</evidence>
<dbReference type="InterPro" id="IPR012318">
    <property type="entry name" value="HTH_CRP"/>
</dbReference>
<dbReference type="Pfam" id="PF00027">
    <property type="entry name" value="cNMP_binding"/>
    <property type="match status" value="1"/>
</dbReference>
<dbReference type="GO" id="GO:0005829">
    <property type="term" value="C:cytosol"/>
    <property type="evidence" value="ECO:0007669"/>
    <property type="project" value="TreeGrafter"/>
</dbReference>
<dbReference type="PANTHER" id="PTHR24567:SF26">
    <property type="entry name" value="REGULATORY PROTEIN YEIL"/>
    <property type="match status" value="1"/>
</dbReference>
<evidence type="ECO:0000256" key="2">
    <source>
        <dbReference type="ARBA" id="ARBA00023125"/>
    </source>
</evidence>
<dbReference type="GO" id="GO:0003700">
    <property type="term" value="F:DNA-binding transcription factor activity"/>
    <property type="evidence" value="ECO:0007669"/>
    <property type="project" value="TreeGrafter"/>
</dbReference>
<dbReference type="Proteomes" id="UP000199263">
    <property type="component" value="Unassembled WGS sequence"/>
</dbReference>
<evidence type="ECO:0000259" key="4">
    <source>
        <dbReference type="PROSITE" id="PS50042"/>
    </source>
</evidence>
<dbReference type="GO" id="GO:0016301">
    <property type="term" value="F:kinase activity"/>
    <property type="evidence" value="ECO:0007669"/>
    <property type="project" value="UniProtKB-KW"/>
</dbReference>
<dbReference type="PROSITE" id="PS50042">
    <property type="entry name" value="CNMP_BINDING_3"/>
    <property type="match status" value="1"/>
</dbReference>
<dbReference type="InterPro" id="IPR018490">
    <property type="entry name" value="cNMP-bd_dom_sf"/>
</dbReference>
<dbReference type="CDD" id="cd00038">
    <property type="entry name" value="CAP_ED"/>
    <property type="match status" value="1"/>
</dbReference>
<keyword evidence="6" id="KW-0418">Kinase</keyword>
<evidence type="ECO:0000313" key="6">
    <source>
        <dbReference type="EMBL" id="SFC91035.1"/>
    </source>
</evidence>
<dbReference type="RefSeq" id="WP_090091357.1">
    <property type="nucleotide sequence ID" value="NZ_FOMG01000013.1"/>
</dbReference>
<name>A0A1I1N0T6_9CLOT</name>
<proteinExistence type="predicted"/>
<dbReference type="SUPFAM" id="SSF51206">
    <property type="entry name" value="cAMP-binding domain-like"/>
    <property type="match status" value="1"/>
</dbReference>
<dbReference type="InterPro" id="IPR050397">
    <property type="entry name" value="Env_Response_Regulators"/>
</dbReference>
<dbReference type="PANTHER" id="PTHR24567">
    <property type="entry name" value="CRP FAMILY TRANSCRIPTIONAL REGULATORY PROTEIN"/>
    <property type="match status" value="1"/>
</dbReference>